<dbReference type="InterPro" id="IPR047844">
    <property type="entry name" value="ROP_DD"/>
</dbReference>
<dbReference type="PANTHER" id="PTHR14952:SF14">
    <property type="entry name" value="ROPPORIN-1-LIKE PROTEIN"/>
    <property type="match status" value="1"/>
</dbReference>
<evidence type="ECO:0000256" key="6">
    <source>
        <dbReference type="ARBA" id="ARBA00040933"/>
    </source>
</evidence>
<dbReference type="SUPFAM" id="SSF47391">
    <property type="entry name" value="Dimerization-anchoring domain of cAMP-dependent PK regulatory subunit"/>
    <property type="match status" value="1"/>
</dbReference>
<name>A0ABI7ZE60_FELCA</name>
<evidence type="ECO:0000256" key="4">
    <source>
        <dbReference type="ARBA" id="ARBA00023273"/>
    </source>
</evidence>
<protein>
    <recommendedName>
        <fullName evidence="6">Ropporin-1-like protein</fullName>
    </recommendedName>
</protein>
<dbReference type="Proteomes" id="UP000823872">
    <property type="component" value="Chromosome A1"/>
</dbReference>
<gene>
    <name evidence="8" type="primary">ROPN1L</name>
</gene>
<reference evidence="8" key="2">
    <citation type="submission" date="2025-08" db="UniProtKB">
        <authorList>
            <consortium name="Ensembl"/>
        </authorList>
    </citation>
    <scope>IDENTIFICATION</scope>
    <source>
        <strain evidence="8">breed Abyssinian</strain>
    </source>
</reference>
<organism evidence="8 9">
    <name type="scientific">Felis catus</name>
    <name type="common">Cat</name>
    <name type="synonym">Felis silvestris catus</name>
    <dbReference type="NCBI Taxonomy" id="9685"/>
    <lineage>
        <taxon>Eukaryota</taxon>
        <taxon>Metazoa</taxon>
        <taxon>Chordata</taxon>
        <taxon>Craniata</taxon>
        <taxon>Vertebrata</taxon>
        <taxon>Euteleostomi</taxon>
        <taxon>Mammalia</taxon>
        <taxon>Eutheria</taxon>
        <taxon>Laurasiatheria</taxon>
        <taxon>Carnivora</taxon>
        <taxon>Feliformia</taxon>
        <taxon>Felidae</taxon>
        <taxon>Felinae</taxon>
        <taxon>Felis</taxon>
    </lineage>
</organism>
<comment type="similarity">
    <text evidence="5">Belongs to the ropporin family.</text>
</comment>
<keyword evidence="2" id="KW-0282">Flagellum</keyword>
<evidence type="ECO:0000256" key="2">
    <source>
        <dbReference type="ARBA" id="ARBA00022846"/>
    </source>
</evidence>
<evidence type="ECO:0000256" key="5">
    <source>
        <dbReference type="ARBA" id="ARBA00035651"/>
    </source>
</evidence>
<keyword evidence="9" id="KW-1185">Reference proteome</keyword>
<dbReference type="Ensembl" id="ENSFCTT00005060633.1">
    <property type="protein sequence ID" value="ENSFCTP00005044493.1"/>
    <property type="gene ID" value="ENSFCTG00005021115.1"/>
</dbReference>
<feature type="region of interest" description="Disordered" evidence="7">
    <location>
        <begin position="24"/>
        <end position="48"/>
    </location>
</feature>
<dbReference type="GeneTree" id="ENSGT00390000012731"/>
<feature type="compositionally biased region" description="Low complexity" evidence="7">
    <location>
        <begin position="32"/>
        <end position="47"/>
    </location>
</feature>
<proteinExistence type="inferred from homology"/>
<reference evidence="8 9" key="1">
    <citation type="submission" date="2021-02" db="EMBL/GenBank/DDBJ databases">
        <title>Safari Cat Assemblies.</title>
        <authorList>
            <person name="Bredemeyer K.R."/>
            <person name="Murphy W.J."/>
        </authorList>
    </citation>
    <scope>NUCLEOTIDE SEQUENCE [LARGE SCALE GENOMIC DNA]</scope>
</reference>
<accession>A0ABI7ZE60</accession>
<evidence type="ECO:0000313" key="8">
    <source>
        <dbReference type="Ensembl" id="ENSFCTP00005044493.1"/>
    </source>
</evidence>
<evidence type="ECO:0000256" key="1">
    <source>
        <dbReference type="ARBA" id="ARBA00004230"/>
    </source>
</evidence>
<evidence type="ECO:0000256" key="3">
    <source>
        <dbReference type="ARBA" id="ARBA00023069"/>
    </source>
</evidence>
<evidence type="ECO:0000313" key="9">
    <source>
        <dbReference type="Proteomes" id="UP000823872"/>
    </source>
</evidence>
<dbReference type="CDD" id="cd23019">
    <property type="entry name" value="DD_ROP"/>
    <property type="match status" value="1"/>
</dbReference>
<dbReference type="Gene3D" id="1.20.890.10">
    <property type="entry name" value="cAMP-dependent protein kinase regulatory subunit, dimerization-anchoring domain"/>
    <property type="match status" value="1"/>
</dbReference>
<keyword evidence="3" id="KW-0969">Cilium</keyword>
<dbReference type="PANTHER" id="PTHR14952">
    <property type="entry name" value="ROPPORIN-1-LIKE PROTEIN"/>
    <property type="match status" value="1"/>
</dbReference>
<reference evidence="8" key="3">
    <citation type="submission" date="2025-09" db="UniProtKB">
        <authorList>
            <consortium name="Ensembl"/>
        </authorList>
    </citation>
    <scope>IDENTIFICATION</scope>
    <source>
        <strain evidence="8">breed Abyssinian</strain>
    </source>
</reference>
<sequence>MITTASYLRGLSHLVLKFTTPEQGEGESFVNSPYTTGSGKSTKKPGPGLRRAMPLPDTMFCAQQIHIPPELPDILKQFTKAAIRTQPADVLQWSAGYFSALSRGDPLPVKDRIEMPVATQKTDTGLTQGLLKVLHKQCSHEQYVELAHLEQKWKNLCLPVENFRTLLQLDPCENKIEWIKFLALGCSMLGGSLNTSMKHLCEILTTDPEGGPARIPFETFSYIYRYLSKMDSDVPEGDTESYLATLKDTVDLAPEVCEAPGRLEWPLPVSRRIWRGAFTARFVLKPSATT</sequence>
<evidence type="ECO:0000256" key="7">
    <source>
        <dbReference type="SAM" id="MobiDB-lite"/>
    </source>
</evidence>
<keyword evidence="4" id="KW-0966">Cell projection</keyword>
<comment type="subcellular location">
    <subcellularLocation>
        <location evidence="1">Cell projection</location>
        <location evidence="1">Cilium</location>
        <location evidence="1">Flagellum</location>
    </subcellularLocation>
</comment>